<dbReference type="InterPro" id="IPR016181">
    <property type="entry name" value="Acyl_CoA_acyltransferase"/>
</dbReference>
<proteinExistence type="predicted"/>
<keyword evidence="1" id="KW-0808">Transferase</keyword>
<dbReference type="SUPFAM" id="SSF55729">
    <property type="entry name" value="Acyl-CoA N-acyltransferases (Nat)"/>
    <property type="match status" value="1"/>
</dbReference>
<accession>A0A7M2XKC4</accession>
<name>A0A7M2XKC4_9NOCA</name>
<evidence type="ECO:0000313" key="2">
    <source>
        <dbReference type="Proteomes" id="UP000593818"/>
    </source>
</evidence>
<organism evidence="1 2">
    <name type="scientific">Rhodococcus pyridinivorans</name>
    <dbReference type="NCBI Taxonomy" id="103816"/>
    <lineage>
        <taxon>Bacteria</taxon>
        <taxon>Bacillati</taxon>
        <taxon>Actinomycetota</taxon>
        <taxon>Actinomycetes</taxon>
        <taxon>Mycobacteriales</taxon>
        <taxon>Nocardiaceae</taxon>
        <taxon>Rhodococcus</taxon>
    </lineage>
</organism>
<dbReference type="AlphaFoldDB" id="A0A7M2XKC4"/>
<evidence type="ECO:0000313" key="1">
    <source>
        <dbReference type="EMBL" id="QOV98165.1"/>
    </source>
</evidence>
<sequence length="264" mass="27730">MDAASIATVLASSLHLRRAYGASMRPLTSGGHWSEGDGWWIGITAAPDPDYNLALVHGGDVTAHAQHVYETLTEAGHPSIVLLAGDGLGAAQVLADHGWVCAGSLDLTYLVAHDAPIDPGLRVLGEDDMVHARELAAATFGIAPGTAAVAYADVVARTTGVEVIGIFDDADADDGAAALQSCTLLVDSGPIRTVWSLGTRTGRQRRGYANRLIRAGAAHTHTQRGPVAMCGLTRPRVTPLYLAAGARVAETWQMWSRPRWLLGS</sequence>
<dbReference type="RefSeq" id="WP_138844538.1">
    <property type="nucleotide sequence ID" value="NZ_CP040719.1"/>
</dbReference>
<gene>
    <name evidence="1" type="ORF">INP59_20180</name>
</gene>
<dbReference type="GO" id="GO:0016740">
    <property type="term" value="F:transferase activity"/>
    <property type="evidence" value="ECO:0007669"/>
    <property type="project" value="UniProtKB-KW"/>
</dbReference>
<dbReference type="Gene3D" id="3.40.630.30">
    <property type="match status" value="1"/>
</dbReference>
<keyword evidence="2" id="KW-1185">Reference proteome</keyword>
<reference evidence="1 2" key="1">
    <citation type="submission" date="2020-10" db="EMBL/GenBank/DDBJ databases">
        <title>Whole genome sequence of oil-degrading bacteria Rhodococcus pyridinivorans strain 5Ap.</title>
        <authorList>
            <person name="Akhremchuk A.E."/>
            <person name="Valentovich L.N."/>
            <person name="Charniauskaya M.I."/>
            <person name="Bukliarevich H.A."/>
            <person name="Titok M.A."/>
        </authorList>
    </citation>
    <scope>NUCLEOTIDE SEQUENCE [LARGE SCALE GENOMIC DNA]</scope>
    <source>
        <strain evidence="1 2">5Ap</strain>
    </source>
</reference>
<protein>
    <submittedName>
        <fullName evidence="1">N-acetyltransferase</fullName>
    </submittedName>
</protein>
<dbReference type="EMBL" id="CP063450">
    <property type="protein sequence ID" value="QOV98165.1"/>
    <property type="molecule type" value="Genomic_DNA"/>
</dbReference>
<dbReference type="Proteomes" id="UP000593818">
    <property type="component" value="Chromosome"/>
</dbReference>